<comment type="caution">
    <text evidence="1">The sequence shown here is derived from an EMBL/GenBank/DDBJ whole genome shotgun (WGS) entry which is preliminary data.</text>
</comment>
<proteinExistence type="predicted"/>
<keyword evidence="2" id="KW-1185">Reference proteome</keyword>
<dbReference type="Gene3D" id="3.40.50.300">
    <property type="entry name" value="P-loop containing nucleotide triphosphate hydrolases"/>
    <property type="match status" value="1"/>
</dbReference>
<organism evidence="1 2">
    <name type="scientific">Serinicoccus chungangensis</name>
    <dbReference type="NCBI Taxonomy" id="767452"/>
    <lineage>
        <taxon>Bacteria</taxon>
        <taxon>Bacillati</taxon>
        <taxon>Actinomycetota</taxon>
        <taxon>Actinomycetes</taxon>
        <taxon>Micrococcales</taxon>
        <taxon>Ornithinimicrobiaceae</taxon>
        <taxon>Serinicoccus</taxon>
    </lineage>
</organism>
<protein>
    <recommendedName>
        <fullName evidence="3">UDP-N-acetylglucosamine kinase</fullName>
    </recommendedName>
</protein>
<gene>
    <name evidence="1" type="ORF">AVL62_13820</name>
</gene>
<dbReference type="AlphaFoldDB" id="A0A0W8I3D5"/>
<evidence type="ECO:0008006" key="3">
    <source>
        <dbReference type="Google" id="ProtNLM"/>
    </source>
</evidence>
<dbReference type="EMBL" id="LQBL01000030">
    <property type="protein sequence ID" value="KUG52411.1"/>
    <property type="molecule type" value="Genomic_DNA"/>
</dbReference>
<evidence type="ECO:0000313" key="1">
    <source>
        <dbReference type="EMBL" id="KUG52411.1"/>
    </source>
</evidence>
<dbReference type="SUPFAM" id="SSF52540">
    <property type="entry name" value="P-loop containing nucleoside triphosphate hydrolases"/>
    <property type="match status" value="1"/>
</dbReference>
<accession>A0A0W8I3D5</accession>
<dbReference type="STRING" id="767452.AVL62_13820"/>
<dbReference type="RefSeq" id="WP_058891947.1">
    <property type="nucleotide sequence ID" value="NZ_LQBL01000030.1"/>
</dbReference>
<dbReference type="InterPro" id="IPR027417">
    <property type="entry name" value="P-loop_NTPase"/>
</dbReference>
<evidence type="ECO:0000313" key="2">
    <source>
        <dbReference type="Proteomes" id="UP000054837"/>
    </source>
</evidence>
<reference evidence="1 2" key="1">
    <citation type="submission" date="2015-12" db="EMBL/GenBank/DDBJ databases">
        <title>Serinicoccus chungangenesis strain CD08_5 genome sequencing and assembly.</title>
        <authorList>
            <person name="Chander A.M."/>
            <person name="Kaur G."/>
            <person name="Nair G.R."/>
            <person name="Dhawan D.K."/>
            <person name="Kochhar R.K."/>
            <person name="Mayilraj S."/>
            <person name="Bhadada S.K."/>
        </authorList>
    </citation>
    <scope>NUCLEOTIDE SEQUENCE [LARGE SCALE GENOMIC DNA]</scope>
    <source>
        <strain evidence="1 2">CD08_5</strain>
    </source>
</reference>
<name>A0A0W8I3D5_9MICO</name>
<dbReference type="OrthoDB" id="9781848at2"/>
<sequence length="181" mass="20022">MPDARPFLLVVRGNSGSGKTAVAALQRAWGRGTANVGQDHLRRVVLREHDVPDGHNIGLIEQTVRYCVGVGYNVILEGILIAAHDGPMLRRLIAEHDGPTCVSYLQVPLEETLRRHERRPLRAEVEPAQLRDCFVPDDTLGLEGEVVIDAGSLTLEETVRHLLRITDGMRSRANTPTSKLR</sequence>
<dbReference type="Proteomes" id="UP000054837">
    <property type="component" value="Unassembled WGS sequence"/>
</dbReference>